<feature type="compositionally biased region" description="Basic and acidic residues" evidence="1">
    <location>
        <begin position="50"/>
        <end position="60"/>
    </location>
</feature>
<dbReference type="Proteomes" id="UP000441354">
    <property type="component" value="Unassembled WGS sequence"/>
</dbReference>
<evidence type="ECO:0000313" key="5">
    <source>
        <dbReference type="Proteomes" id="UP000441354"/>
    </source>
</evidence>
<feature type="compositionally biased region" description="Polar residues" evidence="1">
    <location>
        <begin position="146"/>
        <end position="168"/>
    </location>
</feature>
<reference evidence="4 5" key="1">
    <citation type="journal article" date="2014" name="Arch. Microbiol.">
        <title>Bacillus mesophilum sp. nov., strain IITR-54T, a novel 4-chlorobiphenyl dechlorinating bacterium.</title>
        <authorList>
            <person name="Manickam N."/>
            <person name="Singh N.K."/>
            <person name="Bajaj A."/>
            <person name="Kumar R.M."/>
            <person name="Kaur G."/>
            <person name="Kaur N."/>
            <person name="Bala M."/>
            <person name="Kumar A."/>
            <person name="Mayilraj S."/>
        </authorList>
    </citation>
    <scope>NUCLEOTIDE SEQUENCE [LARGE SCALE GENOMIC DNA]</scope>
    <source>
        <strain evidence="4 5">IITR-54</strain>
    </source>
</reference>
<keyword evidence="2" id="KW-0472">Membrane</keyword>
<dbReference type="OrthoDB" id="2080590at2"/>
<accession>A0A7V7RIE8</accession>
<dbReference type="Pfam" id="PF08924">
    <property type="entry name" value="Rv2525c_GlyHyd-like"/>
    <property type="match status" value="1"/>
</dbReference>
<proteinExistence type="predicted"/>
<keyword evidence="2" id="KW-1133">Transmembrane helix</keyword>
<organism evidence="4 5">
    <name type="scientific">Bacillus mesophilum</name>
    <dbReference type="NCBI Taxonomy" id="1071718"/>
    <lineage>
        <taxon>Bacteria</taxon>
        <taxon>Bacillati</taxon>
        <taxon>Bacillota</taxon>
        <taxon>Bacilli</taxon>
        <taxon>Bacillales</taxon>
        <taxon>Bacillaceae</taxon>
        <taxon>Bacillus</taxon>
    </lineage>
</organism>
<feature type="region of interest" description="Disordered" evidence="1">
    <location>
        <begin position="50"/>
        <end position="95"/>
    </location>
</feature>
<evidence type="ECO:0000256" key="1">
    <source>
        <dbReference type="SAM" id="MobiDB-lite"/>
    </source>
</evidence>
<comment type="caution">
    <text evidence="4">The sequence shown here is derived from an EMBL/GenBank/DDBJ whole genome shotgun (WGS) entry which is preliminary data.</text>
</comment>
<name>A0A7V7RIE8_9BACI</name>
<feature type="domain" description="Rv2525c-like glycoside hydrolase-like" evidence="3">
    <location>
        <begin position="204"/>
        <end position="333"/>
    </location>
</feature>
<dbReference type="Gene3D" id="3.20.20.80">
    <property type="entry name" value="Glycosidases"/>
    <property type="match status" value="1"/>
</dbReference>
<keyword evidence="5" id="KW-1185">Reference proteome</keyword>
<keyword evidence="2" id="KW-0812">Transmembrane</keyword>
<feature type="region of interest" description="Disordered" evidence="1">
    <location>
        <begin position="125"/>
        <end position="175"/>
    </location>
</feature>
<dbReference type="SUPFAM" id="SSF51445">
    <property type="entry name" value="(Trans)glycosidases"/>
    <property type="match status" value="1"/>
</dbReference>
<dbReference type="EMBL" id="WBOT01000010">
    <property type="protein sequence ID" value="KAB2329815.1"/>
    <property type="molecule type" value="Genomic_DNA"/>
</dbReference>
<protein>
    <submittedName>
        <fullName evidence="4">DUF1906 domain-containing protein</fullName>
    </submittedName>
</protein>
<sequence length="389" mass="42556">MDLTHKVFITIYRRRQGTLNRKQWLSYAITAFAAAVVSIFLFSFIDSKEDHPSGETHANETEESEPASGGESGVINNVENDVNSDKANINNSIDNQIENGNNNSIDNNITNNINVNVDVNVQNDITNHTDGASSNQDQNSDESNDAGNDQNSSEENADQSSSDQNASGNGNGSEEVVWGVDSASLTTNDLLSCVRENFGDPAIWGRYLGEKEGVSAGITPEEIDLLHNEGIEVLIIWNHFTNATGYENGQNEARQAIEEARQLGIPEGVAIFADIEPNYPVDSEFIRGYYDGLSESSYVPGVYGVFDSERALFTEYAAAAANNSDLQNDMIIWTASPQEGITTKENAPEYNPEAPEGSQVYGWQYGLDAQTCNIDTNLFRGALTDYLWS</sequence>
<dbReference type="InterPro" id="IPR015020">
    <property type="entry name" value="Rv2525c-like_Glyco_Hydro-like"/>
</dbReference>
<gene>
    <name evidence="4" type="ORF">F7732_20215</name>
</gene>
<feature type="transmembrane region" description="Helical" evidence="2">
    <location>
        <begin position="24"/>
        <end position="45"/>
    </location>
</feature>
<evidence type="ECO:0000313" key="4">
    <source>
        <dbReference type="EMBL" id="KAB2329815.1"/>
    </source>
</evidence>
<evidence type="ECO:0000259" key="3">
    <source>
        <dbReference type="Pfam" id="PF08924"/>
    </source>
</evidence>
<dbReference type="InterPro" id="IPR017853">
    <property type="entry name" value="GH"/>
</dbReference>
<dbReference type="AlphaFoldDB" id="A0A7V7RIE8"/>
<evidence type="ECO:0000256" key="2">
    <source>
        <dbReference type="SAM" id="Phobius"/>
    </source>
</evidence>
<feature type="compositionally biased region" description="Polar residues" evidence="1">
    <location>
        <begin position="74"/>
        <end position="89"/>
    </location>
</feature>